<dbReference type="RefSeq" id="WP_008432030.1">
    <property type="nucleotide sequence ID" value="NZ_AEPB01000044.1"/>
</dbReference>
<name>E7RJH4_9BACL</name>
<protein>
    <recommendedName>
        <fullName evidence="3">DUF1059 domain-containing protein</fullName>
    </recommendedName>
</protein>
<evidence type="ECO:0008006" key="3">
    <source>
        <dbReference type="Google" id="ProtNLM"/>
    </source>
</evidence>
<accession>E7RJH4</accession>
<dbReference type="EMBL" id="AEPB01000044">
    <property type="protein sequence ID" value="EGA88816.1"/>
    <property type="molecule type" value="Genomic_DNA"/>
</dbReference>
<evidence type="ECO:0000313" key="1">
    <source>
        <dbReference type="EMBL" id="EGA88816.1"/>
    </source>
</evidence>
<proteinExistence type="predicted"/>
<reference evidence="1 2" key="1">
    <citation type="journal article" date="2011" name="J. Bacteriol.">
        <title>The Draft Genome of Planococcus donghaensis MPA1U2 Reveals Nonsporulation Pathways Controlled by a Conserved Spo0A Regulon.</title>
        <authorList>
            <person name="Pearson M.D."/>
            <person name="Noller H.F."/>
        </authorList>
    </citation>
    <scope>NUCLEOTIDE SEQUENCE [LARGE SCALE GENOMIC DNA]</scope>
    <source>
        <strain evidence="1 2">MPA1U2</strain>
    </source>
</reference>
<dbReference type="AlphaFoldDB" id="E7RJH4"/>
<dbReference type="Proteomes" id="UP000003052">
    <property type="component" value="Unassembled WGS sequence"/>
</dbReference>
<organism evidence="1 2">
    <name type="scientific">Planococcus donghaensis MPA1U2</name>
    <dbReference type="NCBI Taxonomy" id="933115"/>
    <lineage>
        <taxon>Bacteria</taxon>
        <taxon>Bacillati</taxon>
        <taxon>Bacillota</taxon>
        <taxon>Bacilli</taxon>
        <taxon>Bacillales</taxon>
        <taxon>Caryophanaceae</taxon>
        <taxon>Planococcus</taxon>
    </lineage>
</organism>
<gene>
    <name evidence="1" type="ORF">GPDM_13221</name>
</gene>
<evidence type="ECO:0000313" key="2">
    <source>
        <dbReference type="Proteomes" id="UP000003052"/>
    </source>
</evidence>
<dbReference type="OrthoDB" id="1450972at2"/>
<sequence length="77" mass="8974">MKTMTCKQLAGACDQPFSANSFEEMANKSQQHGKEMFQQRDQAHLDAMNKMSKLTPEEMKAWFEQKRVEFDSLPEDK</sequence>
<comment type="caution">
    <text evidence="1">The sequence shown here is derived from an EMBL/GenBank/DDBJ whole genome shotgun (WGS) entry which is preliminary data.</text>
</comment>